<evidence type="ECO:0000313" key="1">
    <source>
        <dbReference type="EMBL" id="DAF62519.1"/>
    </source>
</evidence>
<proteinExistence type="predicted"/>
<dbReference type="EMBL" id="BK032823">
    <property type="protein sequence ID" value="DAF62519.1"/>
    <property type="molecule type" value="Genomic_DNA"/>
</dbReference>
<name>A0A8S5THP5_9CAUD</name>
<protein>
    <submittedName>
        <fullName evidence="1">Uncharacterized protein</fullName>
    </submittedName>
</protein>
<sequence length="36" mass="4220">MDCQLLPCFISSFLRKSHLCINCVFLKMAKNLIKFN</sequence>
<organism evidence="1">
    <name type="scientific">Myoviridae sp. ctIty1</name>
    <dbReference type="NCBI Taxonomy" id="2827673"/>
    <lineage>
        <taxon>Viruses</taxon>
        <taxon>Duplodnaviria</taxon>
        <taxon>Heunggongvirae</taxon>
        <taxon>Uroviricota</taxon>
        <taxon>Caudoviricetes</taxon>
    </lineage>
</organism>
<reference evidence="1" key="1">
    <citation type="journal article" date="2021" name="Proc. Natl. Acad. Sci. U.S.A.">
        <title>A Catalog of Tens of Thousands of Viruses from Human Metagenomes Reveals Hidden Associations with Chronic Diseases.</title>
        <authorList>
            <person name="Tisza M.J."/>
            <person name="Buck C.B."/>
        </authorList>
    </citation>
    <scope>NUCLEOTIDE SEQUENCE</scope>
    <source>
        <strain evidence="1">CtIty1</strain>
    </source>
</reference>
<accession>A0A8S5THP5</accession>